<dbReference type="Proteomes" id="UP000827092">
    <property type="component" value="Unassembled WGS sequence"/>
</dbReference>
<dbReference type="AlphaFoldDB" id="A0AAV6V4M7"/>
<dbReference type="PANTHER" id="PTHR47533:SF4">
    <property type="entry name" value="AB HYDROLASE-1 DOMAIN-CONTAINING PROTEIN"/>
    <property type="match status" value="1"/>
</dbReference>
<organism evidence="1 2">
    <name type="scientific">Oedothorax gibbosus</name>
    <dbReference type="NCBI Taxonomy" id="931172"/>
    <lineage>
        <taxon>Eukaryota</taxon>
        <taxon>Metazoa</taxon>
        <taxon>Ecdysozoa</taxon>
        <taxon>Arthropoda</taxon>
        <taxon>Chelicerata</taxon>
        <taxon>Arachnida</taxon>
        <taxon>Araneae</taxon>
        <taxon>Araneomorphae</taxon>
        <taxon>Entelegynae</taxon>
        <taxon>Araneoidea</taxon>
        <taxon>Linyphiidae</taxon>
        <taxon>Erigoninae</taxon>
        <taxon>Oedothorax</taxon>
    </lineage>
</organism>
<accession>A0AAV6V4M7</accession>
<evidence type="ECO:0008006" key="3">
    <source>
        <dbReference type="Google" id="ProtNLM"/>
    </source>
</evidence>
<dbReference type="EMBL" id="JAFNEN010000154">
    <property type="protein sequence ID" value="KAG8191695.1"/>
    <property type="molecule type" value="Genomic_DNA"/>
</dbReference>
<gene>
    <name evidence="1" type="ORF">JTE90_016482</name>
</gene>
<dbReference type="SUPFAM" id="SSF53474">
    <property type="entry name" value="alpha/beta-Hydrolases"/>
    <property type="match status" value="1"/>
</dbReference>
<dbReference type="Gene3D" id="3.40.50.1820">
    <property type="entry name" value="alpha/beta hydrolase"/>
    <property type="match status" value="1"/>
</dbReference>
<dbReference type="InterPro" id="IPR010463">
    <property type="entry name" value="DUF1057"/>
</dbReference>
<dbReference type="PANTHER" id="PTHR47533">
    <property type="entry name" value="PROTEIN CBG21859"/>
    <property type="match status" value="1"/>
</dbReference>
<dbReference type="Pfam" id="PF06342">
    <property type="entry name" value="DUF1057"/>
    <property type="match status" value="1"/>
</dbReference>
<reference evidence="1 2" key="1">
    <citation type="journal article" date="2022" name="Nat. Ecol. Evol.">
        <title>A masculinizing supergene underlies an exaggerated male reproductive morph in a spider.</title>
        <authorList>
            <person name="Hendrickx F."/>
            <person name="De Corte Z."/>
            <person name="Sonet G."/>
            <person name="Van Belleghem S.M."/>
            <person name="Kostlbacher S."/>
            <person name="Vangestel C."/>
        </authorList>
    </citation>
    <scope>NUCLEOTIDE SEQUENCE [LARGE SCALE GENOMIC DNA]</scope>
    <source>
        <strain evidence="1">W744_W776</strain>
    </source>
</reference>
<sequence>MSSCTQDGSVYKICFKSCGNLYEKWRKEGRYRKLPRGDIEFSVKYSDTHKYENVCQSSPVPTVVALHGAPGTCKDYFSLSSYLKQNGVRVVVPTFPGKHSAEEKAQFVRDFLNTLSINQIDTLVVHSSTVYTGLQLCVENSPLVKSLVMLTPGIHTYDMNSTWSPFLMNVMVKSSEIPILYKILQVCGPPMLKLLRVPIRVDNYLEPLLSCTSMLRGKIPESKEKFLQLSKNKLPMLYVFSDDDTIVGKKGSYSLARLLGFSNKDVFIYDTNGNLKQIGQETPYIKVISFENGSHYVFWKYADIINQEIKNFIAKL</sequence>
<name>A0AAV6V4M7_9ARAC</name>
<evidence type="ECO:0000313" key="2">
    <source>
        <dbReference type="Proteomes" id="UP000827092"/>
    </source>
</evidence>
<evidence type="ECO:0000313" key="1">
    <source>
        <dbReference type="EMBL" id="KAG8191695.1"/>
    </source>
</evidence>
<protein>
    <recommendedName>
        <fullName evidence="3">Hydrolase/acyltransferase</fullName>
    </recommendedName>
</protein>
<comment type="caution">
    <text evidence="1">The sequence shown here is derived from an EMBL/GenBank/DDBJ whole genome shotgun (WGS) entry which is preliminary data.</text>
</comment>
<dbReference type="InterPro" id="IPR029058">
    <property type="entry name" value="AB_hydrolase_fold"/>
</dbReference>
<keyword evidence="2" id="KW-1185">Reference proteome</keyword>
<proteinExistence type="predicted"/>